<sequence>MTSSNRRPPALMNTNGRATRLIDGEKADAAYISGGVFGATAGIDRLLKLSDKCQMKGTW</sequence>
<accession>A0A5C3MZL0</accession>
<reference evidence="1 2" key="1">
    <citation type="journal article" date="2019" name="Nat. Ecol. Evol.">
        <title>Megaphylogeny resolves global patterns of mushroom evolution.</title>
        <authorList>
            <person name="Varga T."/>
            <person name="Krizsan K."/>
            <person name="Foldi C."/>
            <person name="Dima B."/>
            <person name="Sanchez-Garcia M."/>
            <person name="Sanchez-Ramirez S."/>
            <person name="Szollosi G.J."/>
            <person name="Szarkandi J.G."/>
            <person name="Papp V."/>
            <person name="Albert L."/>
            <person name="Andreopoulos W."/>
            <person name="Angelini C."/>
            <person name="Antonin V."/>
            <person name="Barry K.W."/>
            <person name="Bougher N.L."/>
            <person name="Buchanan P."/>
            <person name="Buyck B."/>
            <person name="Bense V."/>
            <person name="Catcheside P."/>
            <person name="Chovatia M."/>
            <person name="Cooper J."/>
            <person name="Damon W."/>
            <person name="Desjardin D."/>
            <person name="Finy P."/>
            <person name="Geml J."/>
            <person name="Haridas S."/>
            <person name="Hughes K."/>
            <person name="Justo A."/>
            <person name="Karasinski D."/>
            <person name="Kautmanova I."/>
            <person name="Kiss B."/>
            <person name="Kocsube S."/>
            <person name="Kotiranta H."/>
            <person name="LaButti K.M."/>
            <person name="Lechner B.E."/>
            <person name="Liimatainen K."/>
            <person name="Lipzen A."/>
            <person name="Lukacs Z."/>
            <person name="Mihaltcheva S."/>
            <person name="Morgado L.N."/>
            <person name="Niskanen T."/>
            <person name="Noordeloos M.E."/>
            <person name="Ohm R.A."/>
            <person name="Ortiz-Santana B."/>
            <person name="Ovrebo C."/>
            <person name="Racz N."/>
            <person name="Riley R."/>
            <person name="Savchenko A."/>
            <person name="Shiryaev A."/>
            <person name="Soop K."/>
            <person name="Spirin V."/>
            <person name="Szebenyi C."/>
            <person name="Tomsovsky M."/>
            <person name="Tulloss R.E."/>
            <person name="Uehling J."/>
            <person name="Grigoriev I.V."/>
            <person name="Vagvolgyi C."/>
            <person name="Papp T."/>
            <person name="Martin F.M."/>
            <person name="Miettinen O."/>
            <person name="Hibbett D.S."/>
            <person name="Nagy L.G."/>
        </authorList>
    </citation>
    <scope>NUCLEOTIDE SEQUENCE [LARGE SCALE GENOMIC DNA]</scope>
    <source>
        <strain evidence="1 2">OMC1185</strain>
    </source>
</reference>
<name>A0A5C3MZL0_9AGAM</name>
<proteinExistence type="predicted"/>
<dbReference type="EMBL" id="ML213513">
    <property type="protein sequence ID" value="TFK50477.1"/>
    <property type="molecule type" value="Genomic_DNA"/>
</dbReference>
<gene>
    <name evidence="1" type="ORF">OE88DRAFT_1660904</name>
</gene>
<protein>
    <submittedName>
        <fullName evidence="1">Uncharacterized protein</fullName>
    </submittedName>
</protein>
<organism evidence="1 2">
    <name type="scientific">Heliocybe sulcata</name>
    <dbReference type="NCBI Taxonomy" id="5364"/>
    <lineage>
        <taxon>Eukaryota</taxon>
        <taxon>Fungi</taxon>
        <taxon>Dikarya</taxon>
        <taxon>Basidiomycota</taxon>
        <taxon>Agaricomycotina</taxon>
        <taxon>Agaricomycetes</taxon>
        <taxon>Gloeophyllales</taxon>
        <taxon>Gloeophyllaceae</taxon>
        <taxon>Heliocybe</taxon>
    </lineage>
</organism>
<evidence type="ECO:0000313" key="1">
    <source>
        <dbReference type="EMBL" id="TFK50477.1"/>
    </source>
</evidence>
<dbReference type="AlphaFoldDB" id="A0A5C3MZL0"/>
<dbReference type="Proteomes" id="UP000305948">
    <property type="component" value="Unassembled WGS sequence"/>
</dbReference>
<evidence type="ECO:0000313" key="2">
    <source>
        <dbReference type="Proteomes" id="UP000305948"/>
    </source>
</evidence>
<keyword evidence="2" id="KW-1185">Reference proteome</keyword>